<accession>A0A812ASU0</accession>
<protein>
    <submittedName>
        <fullName evidence="5">Armadillo repeat-containing protein 3</fullName>
    </submittedName>
</protein>
<dbReference type="Gene3D" id="1.25.10.10">
    <property type="entry name" value="Leucine-rich Repeat Variant"/>
    <property type="match status" value="2"/>
</dbReference>
<evidence type="ECO:0000313" key="6">
    <source>
        <dbReference type="Proteomes" id="UP000597762"/>
    </source>
</evidence>
<evidence type="ECO:0000259" key="4">
    <source>
        <dbReference type="Pfam" id="PF14381"/>
    </source>
</evidence>
<dbReference type="SUPFAM" id="SSF48371">
    <property type="entry name" value="ARM repeat"/>
    <property type="match status" value="2"/>
</dbReference>
<dbReference type="InterPro" id="IPR000225">
    <property type="entry name" value="Armadillo"/>
</dbReference>
<evidence type="ECO:0000313" key="5">
    <source>
        <dbReference type="EMBL" id="CAE1153736.1"/>
    </source>
</evidence>
<feature type="repeat" description="ARM" evidence="2">
    <location>
        <begin position="539"/>
        <end position="581"/>
    </location>
</feature>
<dbReference type="InterPro" id="IPR055164">
    <property type="entry name" value="EDR1/CTR1/ARMC3-like_pept-like"/>
</dbReference>
<evidence type="ECO:0000256" key="1">
    <source>
        <dbReference type="ARBA" id="ARBA00022737"/>
    </source>
</evidence>
<dbReference type="Proteomes" id="UP000597762">
    <property type="component" value="Unassembled WGS sequence"/>
</dbReference>
<dbReference type="EMBL" id="CAHIKZ030000123">
    <property type="protein sequence ID" value="CAE1153736.1"/>
    <property type="molecule type" value="Genomic_DNA"/>
</dbReference>
<feature type="region of interest" description="Disordered" evidence="3">
    <location>
        <begin position="672"/>
        <end position="741"/>
    </location>
</feature>
<feature type="repeat" description="ARM" evidence="2">
    <location>
        <begin position="497"/>
        <end position="540"/>
    </location>
</feature>
<dbReference type="PANTHER" id="PTHR46618">
    <property type="entry name" value="ARMADILLO REPEAT-CONTAINING PROTEIN 3"/>
    <property type="match status" value="1"/>
</dbReference>
<proteinExistence type="predicted"/>
<dbReference type="Pfam" id="PF14381">
    <property type="entry name" value="EDR1_CTR1_ARMC3_pept"/>
    <property type="match status" value="1"/>
</dbReference>
<dbReference type="OrthoDB" id="7537227at2759"/>
<name>A0A812ASU0_ACAPH</name>
<keyword evidence="1" id="KW-0677">Repeat</keyword>
<dbReference type="PROSITE" id="PS50176">
    <property type="entry name" value="ARM_REPEAT"/>
    <property type="match status" value="4"/>
</dbReference>
<dbReference type="InterPro" id="IPR011989">
    <property type="entry name" value="ARM-like"/>
</dbReference>
<feature type="region of interest" description="Disordered" evidence="3">
    <location>
        <begin position="266"/>
        <end position="305"/>
    </location>
</feature>
<sequence length="908" mass="101145">MKKGKKEEKPVATDVFDPILVESRQAFTVVLMLKSPETDIQARACEAIYKFVNKSDENKRSVLDLNPIDDILELIKTDVRKLLRKRKDAVPSLVALLNPEEETIVLEFASLALGYMSCEYVSKAEIFRNQGLEPLIRCLSNSDPDVQKNSLETITQLLLNHQCQICMKDLNSFPPILELIKSEYPVIQRLALLGLERSSHDVGNRAALRELDILNILVDIVGHHEWPDLHVMAVMVLSNMLEDMESVEKFKEGSGLKKLIALVTDQTPPEEEVQRKGEKKAKSGKKGKEGRSSRQSRTGRASAHRFLSSRMGFGDAMAEQDFIEAKAPKEEDAPVTPTDAIFPTLPDVKLCAANAIGRAARNKESRKMLHEQETEKMLIILLSNDNPAVQAAAARSLAVMCENVSSRVSVLEWEGFPALIRLLHSDNGETLEAATLALQYLTTSNSANCLEVLKLHGIAPLIHVLNDTNDGAVSNAAAVLTNLAQNEVIRKEVWQKGVIKALVKALKSTTNETIQSNIALALANYVCNPSSREMLRQVDGIEPLVQLLKSGTSEVVRNASWAIFVCAADEATAEKICIYGGLKILQEIHSSLTRRNQFTDAALERLLDNNLSAKFSLTGYLGPTNIIQDGFFDAGPLKPNSEFKSLEYFCSQKLKDRKPIIMVNAKLSTPPKITEEYEPKQEDSRASSRNAKTKINRGRQKDRPEKARGGEEEEIQNQTHSEQMDGEEGENEKEEKPFLPPDDSNLFEYIKEVQLCIHCSLSVRDQVSALASFVSNKMGGEVEESQVNNFCWELPLSQLQYELGSNVVPIGAIKTGIHCHRALLFKVLADRCLIRCSLVRGEYNKAWNVVLLGDENSTNENSENHAGHILLKKQTVHFPPKAYIVDLIYEPGRLMKADSPEAMAYCRL</sequence>
<feature type="compositionally biased region" description="Basic and acidic residues" evidence="3">
    <location>
        <begin position="699"/>
        <end position="710"/>
    </location>
</feature>
<comment type="caution">
    <text evidence="5">The sequence shown here is derived from an EMBL/GenBank/DDBJ whole genome shotgun (WGS) entry which is preliminary data.</text>
</comment>
<keyword evidence="6" id="KW-1185">Reference proteome</keyword>
<dbReference type="AlphaFoldDB" id="A0A812ASU0"/>
<feature type="domain" description="EDR1/CTR1/ARMC3-like peptidase-like" evidence="4">
    <location>
        <begin position="743"/>
        <end position="894"/>
    </location>
</feature>
<evidence type="ECO:0000256" key="3">
    <source>
        <dbReference type="SAM" id="MobiDB-lite"/>
    </source>
</evidence>
<feature type="repeat" description="ARM" evidence="2">
    <location>
        <begin position="456"/>
        <end position="487"/>
    </location>
</feature>
<feature type="compositionally biased region" description="Basic and acidic residues" evidence="3">
    <location>
        <begin position="673"/>
        <end position="686"/>
    </location>
</feature>
<evidence type="ECO:0000256" key="2">
    <source>
        <dbReference type="PROSITE-ProRule" id="PRU00259"/>
    </source>
</evidence>
<dbReference type="InterPro" id="IPR016024">
    <property type="entry name" value="ARM-type_fold"/>
</dbReference>
<dbReference type="Pfam" id="PF00514">
    <property type="entry name" value="Arm"/>
    <property type="match status" value="3"/>
</dbReference>
<dbReference type="PANTHER" id="PTHR46618:SF1">
    <property type="entry name" value="ARMADILLO REPEAT-CONTAINING PROTEIN 3"/>
    <property type="match status" value="1"/>
</dbReference>
<reference evidence="5" key="1">
    <citation type="submission" date="2021-01" db="EMBL/GenBank/DDBJ databases">
        <authorList>
            <person name="Li R."/>
            <person name="Bekaert M."/>
        </authorList>
    </citation>
    <scope>NUCLEOTIDE SEQUENCE</scope>
    <source>
        <strain evidence="5">Farmed</strain>
    </source>
</reference>
<dbReference type="SMART" id="SM00185">
    <property type="entry name" value="ARM"/>
    <property type="match status" value="9"/>
</dbReference>
<gene>
    <name evidence="5" type="ORF">SPHA_4021</name>
</gene>
<organism evidence="5 6">
    <name type="scientific">Acanthosepion pharaonis</name>
    <name type="common">Pharaoh cuttlefish</name>
    <name type="synonym">Sepia pharaonis</name>
    <dbReference type="NCBI Taxonomy" id="158019"/>
    <lineage>
        <taxon>Eukaryota</taxon>
        <taxon>Metazoa</taxon>
        <taxon>Spiralia</taxon>
        <taxon>Lophotrochozoa</taxon>
        <taxon>Mollusca</taxon>
        <taxon>Cephalopoda</taxon>
        <taxon>Coleoidea</taxon>
        <taxon>Decapodiformes</taxon>
        <taxon>Sepiida</taxon>
        <taxon>Sepiina</taxon>
        <taxon>Sepiidae</taxon>
        <taxon>Acanthosepion</taxon>
    </lineage>
</organism>
<feature type="repeat" description="ARM" evidence="2">
    <location>
        <begin position="414"/>
        <end position="446"/>
    </location>
</feature>
<dbReference type="InterPro" id="IPR052441">
    <property type="entry name" value="Armadillo-Ser/Thr_Kinase"/>
</dbReference>